<organism evidence="10 11">
    <name type="scientific">Cylicocyclus nassatus</name>
    <name type="common">Nematode worm</name>
    <dbReference type="NCBI Taxonomy" id="53992"/>
    <lineage>
        <taxon>Eukaryota</taxon>
        <taxon>Metazoa</taxon>
        <taxon>Ecdysozoa</taxon>
        <taxon>Nematoda</taxon>
        <taxon>Chromadorea</taxon>
        <taxon>Rhabditida</taxon>
        <taxon>Rhabditina</taxon>
        <taxon>Rhabditomorpha</taxon>
        <taxon>Strongyloidea</taxon>
        <taxon>Strongylidae</taxon>
        <taxon>Cylicocyclus</taxon>
    </lineage>
</organism>
<proteinExistence type="predicted"/>
<feature type="domain" description="EF-hand" evidence="9">
    <location>
        <begin position="28"/>
        <end position="55"/>
    </location>
</feature>
<dbReference type="PROSITE" id="PS00018">
    <property type="entry name" value="EF_HAND_1"/>
    <property type="match status" value="1"/>
</dbReference>
<dbReference type="AlphaFoldDB" id="A0AA36GWJ4"/>
<dbReference type="InterPro" id="IPR002048">
    <property type="entry name" value="EF_hand_dom"/>
</dbReference>
<accession>A0AA36GWJ4</accession>
<dbReference type="Pfam" id="PF13499">
    <property type="entry name" value="EF-hand_7"/>
    <property type="match status" value="1"/>
</dbReference>
<dbReference type="GO" id="GO:0051560">
    <property type="term" value="P:mitochondrial calcium ion homeostasis"/>
    <property type="evidence" value="ECO:0007669"/>
    <property type="project" value="TreeGrafter"/>
</dbReference>
<evidence type="ECO:0000256" key="2">
    <source>
        <dbReference type="ARBA" id="ARBA00004569"/>
    </source>
</evidence>
<evidence type="ECO:0000256" key="8">
    <source>
        <dbReference type="ARBA" id="ARBA00023136"/>
    </source>
</evidence>
<dbReference type="Proteomes" id="UP001176961">
    <property type="component" value="Unassembled WGS sequence"/>
</dbReference>
<keyword evidence="6" id="KW-0809">Transit peptide</keyword>
<dbReference type="Gene3D" id="1.10.238.10">
    <property type="entry name" value="EF-hand"/>
    <property type="match status" value="1"/>
</dbReference>
<evidence type="ECO:0000256" key="3">
    <source>
        <dbReference type="ARBA" id="ARBA00022737"/>
    </source>
</evidence>
<keyword evidence="3" id="KW-0677">Repeat</keyword>
<dbReference type="GO" id="GO:1990246">
    <property type="term" value="C:uniplex complex"/>
    <property type="evidence" value="ECO:0007669"/>
    <property type="project" value="TreeGrafter"/>
</dbReference>
<evidence type="ECO:0000256" key="7">
    <source>
        <dbReference type="ARBA" id="ARBA00023128"/>
    </source>
</evidence>
<dbReference type="GO" id="GO:0005758">
    <property type="term" value="C:mitochondrial intermembrane space"/>
    <property type="evidence" value="ECO:0007669"/>
    <property type="project" value="UniProtKB-SubCell"/>
</dbReference>
<dbReference type="SUPFAM" id="SSF47473">
    <property type="entry name" value="EF-hand"/>
    <property type="match status" value="1"/>
</dbReference>
<dbReference type="GO" id="GO:0005509">
    <property type="term" value="F:calcium ion binding"/>
    <property type="evidence" value="ECO:0007669"/>
    <property type="project" value="InterPro"/>
</dbReference>
<dbReference type="PROSITE" id="PS50222">
    <property type="entry name" value="EF_HAND_2"/>
    <property type="match status" value="1"/>
</dbReference>
<keyword evidence="4" id="KW-0999">Mitochondrion inner membrane</keyword>
<comment type="caution">
    <text evidence="10">The sequence shown here is derived from an EMBL/GenBank/DDBJ whole genome shotgun (WGS) entry which is preliminary data.</text>
</comment>
<dbReference type="PANTHER" id="PTHR12294">
    <property type="entry name" value="EF HAND DOMAIN FAMILY A1,A2-RELATED"/>
    <property type="match status" value="1"/>
</dbReference>
<keyword evidence="11" id="KW-1185">Reference proteome</keyword>
<evidence type="ECO:0000256" key="5">
    <source>
        <dbReference type="ARBA" id="ARBA00022837"/>
    </source>
</evidence>
<dbReference type="EMBL" id="CATQJL010000223">
    <property type="protein sequence ID" value="CAJ0599393.1"/>
    <property type="molecule type" value="Genomic_DNA"/>
</dbReference>
<gene>
    <name evidence="10" type="ORF">CYNAS_LOCUS11376</name>
</gene>
<dbReference type="GO" id="GO:0036444">
    <property type="term" value="P:calcium import into the mitochondrion"/>
    <property type="evidence" value="ECO:0007669"/>
    <property type="project" value="TreeGrafter"/>
</dbReference>
<keyword evidence="5" id="KW-0106">Calcium</keyword>
<keyword evidence="7" id="KW-0496">Mitochondrion</keyword>
<evidence type="ECO:0000313" key="11">
    <source>
        <dbReference type="Proteomes" id="UP001176961"/>
    </source>
</evidence>
<evidence type="ECO:0000259" key="9">
    <source>
        <dbReference type="PROSITE" id="PS50222"/>
    </source>
</evidence>
<evidence type="ECO:0000256" key="1">
    <source>
        <dbReference type="ARBA" id="ARBA00004273"/>
    </source>
</evidence>
<comment type="subcellular location">
    <subcellularLocation>
        <location evidence="1">Mitochondrion inner membrane</location>
    </subcellularLocation>
    <subcellularLocation>
        <location evidence="2">Mitochondrion intermembrane space</location>
    </subcellularLocation>
</comment>
<dbReference type="InterPro" id="IPR039800">
    <property type="entry name" value="MICU1/2/3"/>
</dbReference>
<name>A0AA36GWJ4_CYLNA</name>
<evidence type="ECO:0000256" key="4">
    <source>
        <dbReference type="ARBA" id="ARBA00022792"/>
    </source>
</evidence>
<reference evidence="10" key="1">
    <citation type="submission" date="2023-07" db="EMBL/GenBank/DDBJ databases">
        <authorList>
            <consortium name="CYATHOMIX"/>
        </authorList>
    </citation>
    <scope>NUCLEOTIDE SEQUENCE</scope>
    <source>
        <strain evidence="10">N/A</strain>
    </source>
</reference>
<dbReference type="PANTHER" id="PTHR12294:SF13">
    <property type="entry name" value="MITOCHONDRIAL CALCIUM UPTAKE 3, ISOFORM D"/>
    <property type="match status" value="1"/>
</dbReference>
<keyword evidence="8" id="KW-0472">Membrane</keyword>
<sequence>MPVSPAEFARAVQSTVGEPLDPYIVTLIFRIFDANNDQTLSYPEFLAVMNDRLHRGLKGKLEKPWGWKFFKNCVINELSRA</sequence>
<dbReference type="InterPro" id="IPR018247">
    <property type="entry name" value="EF_Hand_1_Ca_BS"/>
</dbReference>
<protein>
    <recommendedName>
        <fullName evidence="9">EF-hand domain-containing protein</fullName>
    </recommendedName>
</protein>
<evidence type="ECO:0000313" key="10">
    <source>
        <dbReference type="EMBL" id="CAJ0599393.1"/>
    </source>
</evidence>
<evidence type="ECO:0000256" key="6">
    <source>
        <dbReference type="ARBA" id="ARBA00022946"/>
    </source>
</evidence>
<dbReference type="InterPro" id="IPR011992">
    <property type="entry name" value="EF-hand-dom_pair"/>
</dbReference>